<dbReference type="InterPro" id="IPR014880">
    <property type="entry name" value="SoxZ_dom"/>
</dbReference>
<name>Q0G7S7_9HYPH</name>
<evidence type="ECO:0000259" key="3">
    <source>
        <dbReference type="Pfam" id="PF13501"/>
    </source>
</evidence>
<dbReference type="Pfam" id="PF13501">
    <property type="entry name" value="SoxY"/>
    <property type="match status" value="1"/>
</dbReference>
<evidence type="ECO:0000259" key="2">
    <source>
        <dbReference type="Pfam" id="PF08770"/>
    </source>
</evidence>
<protein>
    <recommendedName>
        <fullName evidence="6">Quinoprotein dehydrogenase-associated SoxYZ-like carrier</fullName>
    </recommendedName>
</protein>
<dbReference type="AlphaFoldDB" id="Q0G7S7"/>
<feature type="chain" id="PRO_5004172294" description="Quinoprotein dehydrogenase-associated SoxYZ-like carrier" evidence="1">
    <location>
        <begin position="24"/>
        <end position="271"/>
    </location>
</feature>
<dbReference type="SUPFAM" id="SSF81296">
    <property type="entry name" value="E set domains"/>
    <property type="match status" value="1"/>
</dbReference>
<evidence type="ECO:0008006" key="6">
    <source>
        <dbReference type="Google" id="ProtNLM"/>
    </source>
</evidence>
<dbReference type="Gene3D" id="2.60.40.2470">
    <property type="entry name" value="SoxY domain"/>
    <property type="match status" value="1"/>
</dbReference>
<dbReference type="InterPro" id="IPR032711">
    <property type="entry name" value="SoxY"/>
</dbReference>
<feature type="domain" description="Ig-like SoxY" evidence="3">
    <location>
        <begin position="38"/>
        <end position="148"/>
    </location>
</feature>
<dbReference type="NCBIfam" id="TIGR04557">
    <property type="entry name" value="fuse_rel_SoxYZ"/>
    <property type="match status" value="1"/>
</dbReference>
<accession>Q0G7S7</accession>
<gene>
    <name evidence="4" type="ORF">FP2506_05596</name>
</gene>
<feature type="signal peptide" evidence="1">
    <location>
        <begin position="1"/>
        <end position="23"/>
    </location>
</feature>
<dbReference type="Pfam" id="PF08770">
    <property type="entry name" value="SoxZ"/>
    <property type="match status" value="1"/>
</dbReference>
<proteinExistence type="predicted"/>
<keyword evidence="5" id="KW-1185">Reference proteome</keyword>
<reference evidence="4 5" key="1">
    <citation type="journal article" date="2010" name="J. Bacteriol.">
        <title>Genome sequence of Fulvimarina pelagi HTCC2506T, a Mn(II)-oxidizing alphaproteobacterium possessing an aerobic anoxygenic photosynthetic gene cluster and Xanthorhodopsin.</title>
        <authorList>
            <person name="Kang I."/>
            <person name="Oh H.M."/>
            <person name="Lim S.I."/>
            <person name="Ferriera S."/>
            <person name="Giovannoni S.J."/>
            <person name="Cho J.C."/>
        </authorList>
    </citation>
    <scope>NUCLEOTIDE SEQUENCE [LARGE SCALE GENOMIC DNA]</scope>
    <source>
        <strain evidence="4 5">HTCC2506</strain>
    </source>
</reference>
<dbReference type="InterPro" id="IPR038162">
    <property type="entry name" value="SoxY_sf"/>
</dbReference>
<organism evidence="4 5">
    <name type="scientific">Fulvimarina pelagi HTCC2506</name>
    <dbReference type="NCBI Taxonomy" id="314231"/>
    <lineage>
        <taxon>Bacteria</taxon>
        <taxon>Pseudomonadati</taxon>
        <taxon>Pseudomonadota</taxon>
        <taxon>Alphaproteobacteria</taxon>
        <taxon>Hyphomicrobiales</taxon>
        <taxon>Aurantimonadaceae</taxon>
        <taxon>Fulvimarina</taxon>
    </lineage>
</organism>
<evidence type="ECO:0000313" key="4">
    <source>
        <dbReference type="EMBL" id="EAU42287.1"/>
    </source>
</evidence>
<comment type="caution">
    <text evidence="4">The sequence shown here is derived from an EMBL/GenBank/DDBJ whole genome shotgun (WGS) entry which is preliminary data.</text>
</comment>
<evidence type="ECO:0000256" key="1">
    <source>
        <dbReference type="SAM" id="SignalP"/>
    </source>
</evidence>
<dbReference type="InterPro" id="IPR013783">
    <property type="entry name" value="Ig-like_fold"/>
</dbReference>
<dbReference type="Gene3D" id="2.60.40.10">
    <property type="entry name" value="Immunoglobulins"/>
    <property type="match status" value="1"/>
</dbReference>
<dbReference type="RefSeq" id="WP_007066262.1">
    <property type="nucleotide sequence ID" value="NZ_DS022272.1"/>
</dbReference>
<dbReference type="eggNOG" id="COG5501">
    <property type="taxonomic scope" value="Bacteria"/>
</dbReference>
<sequence length="271" mass="29385">MIRTSWKTAVAALAVLAASPAIAASDAVPQDAWSDIKAEVYGERVIVEQSPLINLVTPYRSENDLRIPIRANIDLPEGEHIKRLTLIVDENPMPVSADFEIEEETDDLSVEVAMRFNGPTKVRAIVETNAGALLMQEAMVKTSGTGACAAPPTTGVEEALATLGQMDLAVPSALERAASDHPEVTLAISHPQHSGMQMDQVTLHYILARYVQTLETWADDEKLFTMTGSISLSENPEVRFDIPKKDVSELRVRMTDTEGAVFQKAFGLGGS</sequence>
<dbReference type="STRING" id="217511.GCA_001463845_01673"/>
<dbReference type="InterPro" id="IPR014756">
    <property type="entry name" value="Ig_E-set"/>
</dbReference>
<dbReference type="InterPro" id="IPR030831">
    <property type="entry name" value="Fuse-rel_SoxYZ"/>
</dbReference>
<dbReference type="EMBL" id="AATP01000001">
    <property type="protein sequence ID" value="EAU42287.1"/>
    <property type="molecule type" value="Genomic_DNA"/>
</dbReference>
<evidence type="ECO:0000313" key="5">
    <source>
        <dbReference type="Proteomes" id="UP000004310"/>
    </source>
</evidence>
<dbReference type="Proteomes" id="UP000004310">
    <property type="component" value="Unassembled WGS sequence"/>
</dbReference>
<dbReference type="HOGENOM" id="CLU_088210_0_0_5"/>
<keyword evidence="1" id="KW-0732">Signal</keyword>
<feature type="domain" description="Sulphur oxidation protein SoxZ" evidence="2">
    <location>
        <begin position="177"/>
        <end position="264"/>
    </location>
</feature>